<sequence>MYALKEEENHLSKELETHRSFKLLTQKEDNENSLVPPLNTTVDGKIRWLKKNRSWFRILKSGPLLTKGYRVLAMAPDFDVIVMKSFADLRSAIAAQTIDLETGKWSRLNNAVMAFKELGVSDSSGISWSPSSPLFIS</sequence>
<reference evidence="2" key="1">
    <citation type="journal article" date="2013" name="Science">
        <title>The Amborella genome and the evolution of flowering plants.</title>
        <authorList>
            <consortium name="Amborella Genome Project"/>
        </authorList>
    </citation>
    <scope>NUCLEOTIDE SEQUENCE [LARGE SCALE GENOMIC DNA]</scope>
</reference>
<dbReference type="Gramene" id="ERN10553">
    <property type="protein sequence ID" value="ERN10553"/>
    <property type="gene ID" value="AMTR_s00028p00024770"/>
</dbReference>
<proteinExistence type="predicted"/>
<dbReference type="Proteomes" id="UP000017836">
    <property type="component" value="Unassembled WGS sequence"/>
</dbReference>
<protein>
    <submittedName>
        <fullName evidence="1">Uncharacterized protein</fullName>
    </submittedName>
</protein>
<dbReference type="AlphaFoldDB" id="W1PR63"/>
<dbReference type="PANTHER" id="PTHR46781">
    <property type="entry name" value="ALPHA 1,4-GLYCOSYLTRANSFERASE FAMILY PROTEIN"/>
    <property type="match status" value="1"/>
</dbReference>
<evidence type="ECO:0000313" key="2">
    <source>
        <dbReference type="Proteomes" id="UP000017836"/>
    </source>
</evidence>
<organism evidence="1 2">
    <name type="scientific">Amborella trichopoda</name>
    <dbReference type="NCBI Taxonomy" id="13333"/>
    <lineage>
        <taxon>Eukaryota</taxon>
        <taxon>Viridiplantae</taxon>
        <taxon>Streptophyta</taxon>
        <taxon>Embryophyta</taxon>
        <taxon>Tracheophyta</taxon>
        <taxon>Spermatophyta</taxon>
        <taxon>Magnoliopsida</taxon>
        <taxon>Amborellales</taxon>
        <taxon>Amborellaceae</taxon>
        <taxon>Amborella</taxon>
    </lineage>
</organism>
<accession>W1PR63</accession>
<dbReference type="PANTHER" id="PTHR46781:SF5">
    <property type="entry name" value="ALPHA 1,4-GLYCOSYLTRANSFERASE FAMILY PROTEIN"/>
    <property type="match status" value="1"/>
</dbReference>
<dbReference type="InterPro" id="IPR044789">
    <property type="entry name" value="Put_A1-4-GlycosylTfrase_plant"/>
</dbReference>
<evidence type="ECO:0000313" key="1">
    <source>
        <dbReference type="EMBL" id="ERN10553.1"/>
    </source>
</evidence>
<dbReference type="HOGENOM" id="CLU_1870365_0_0_1"/>
<keyword evidence="2" id="KW-1185">Reference proteome</keyword>
<feature type="non-terminal residue" evidence="1">
    <location>
        <position position="137"/>
    </location>
</feature>
<name>W1PR63_AMBTC</name>
<gene>
    <name evidence="1" type="ORF">AMTR_s00028p00024770</name>
</gene>
<dbReference type="EMBL" id="KI392812">
    <property type="protein sequence ID" value="ERN10553.1"/>
    <property type="molecule type" value="Genomic_DNA"/>
</dbReference>